<dbReference type="GeneID" id="105842846"/>
<dbReference type="GO" id="GO:0005576">
    <property type="term" value="C:extracellular region"/>
    <property type="evidence" value="ECO:0007669"/>
    <property type="project" value="UniProtKB-SubCell"/>
</dbReference>
<dbReference type="CDD" id="cd04366">
    <property type="entry name" value="IlGF_insulin_bombyxin_like"/>
    <property type="match status" value="1"/>
</dbReference>
<dbReference type="AlphaFoldDB" id="A0A8R2QV56"/>
<dbReference type="InterPro" id="IPR022353">
    <property type="entry name" value="Insulin_CS"/>
</dbReference>
<accession>A0A8R2QV56</accession>
<evidence type="ECO:0000256" key="7">
    <source>
        <dbReference type="SAM" id="Phobius"/>
    </source>
</evidence>
<evidence type="ECO:0000313" key="10">
    <source>
        <dbReference type="EnsemblMetazoa" id="XP_037868872.1"/>
    </source>
</evidence>
<dbReference type="EnsemblMetazoa" id="XM_038012944.1">
    <property type="protein sequence ID" value="XP_037868872.1"/>
    <property type="gene ID" value="LOC105842846"/>
</dbReference>
<organism evidence="10 11">
    <name type="scientific">Bombyx mori</name>
    <name type="common">Silk moth</name>
    <dbReference type="NCBI Taxonomy" id="7091"/>
    <lineage>
        <taxon>Eukaryota</taxon>
        <taxon>Metazoa</taxon>
        <taxon>Ecdysozoa</taxon>
        <taxon>Arthropoda</taxon>
        <taxon>Hexapoda</taxon>
        <taxon>Insecta</taxon>
        <taxon>Pterygota</taxon>
        <taxon>Neoptera</taxon>
        <taxon>Endopterygota</taxon>
        <taxon>Lepidoptera</taxon>
        <taxon>Glossata</taxon>
        <taxon>Ditrysia</taxon>
        <taxon>Bombycoidea</taxon>
        <taxon>Bombycidae</taxon>
        <taxon>Bombycinae</taxon>
        <taxon>Bombyx</taxon>
    </lineage>
</organism>
<dbReference type="SMART" id="SM00078">
    <property type="entry name" value="IlGF"/>
    <property type="match status" value="1"/>
</dbReference>
<keyword evidence="7" id="KW-1133">Transmembrane helix</keyword>
<comment type="subunit">
    <text evidence="2">Heterodimer of a B chain and an A chain linked by two disulfide bonds.</text>
</comment>
<proteinExistence type="inferred from homology"/>
<reference evidence="10" key="2">
    <citation type="submission" date="2022-06" db="UniProtKB">
        <authorList>
            <consortium name="EnsemblMetazoa"/>
        </authorList>
    </citation>
    <scope>IDENTIFICATION</scope>
    <source>
        <strain evidence="10">p50T (Dazao)</strain>
    </source>
</reference>
<comment type="similarity">
    <text evidence="1 6">Belongs to the insulin family.</text>
</comment>
<dbReference type="PANTHER" id="PTHR13647:SF4">
    <property type="entry name" value="INSULIN-LIKE PEPTIDE 1-RELATED"/>
    <property type="match status" value="1"/>
</dbReference>
<keyword evidence="7" id="KW-0472">Membrane</keyword>
<protein>
    <recommendedName>
        <fullName evidence="9">Insulin-like domain-containing protein</fullName>
    </recommendedName>
</protein>
<evidence type="ECO:0000256" key="8">
    <source>
        <dbReference type="SAM" id="SignalP"/>
    </source>
</evidence>
<evidence type="ECO:0000259" key="9">
    <source>
        <dbReference type="SMART" id="SM00078"/>
    </source>
</evidence>
<evidence type="ECO:0000313" key="11">
    <source>
        <dbReference type="Proteomes" id="UP000005204"/>
    </source>
</evidence>
<dbReference type="Proteomes" id="UP000005204">
    <property type="component" value="Unassembled WGS sequence"/>
</dbReference>
<evidence type="ECO:0000256" key="2">
    <source>
        <dbReference type="ARBA" id="ARBA00011207"/>
    </source>
</evidence>
<feature type="chain" id="PRO_5035831855" description="Insulin-like domain-containing protein" evidence="8">
    <location>
        <begin position="23"/>
        <end position="167"/>
    </location>
</feature>
<reference evidence="11" key="1">
    <citation type="journal article" date="2008" name="Insect Biochem. Mol. Biol.">
        <title>The genome of a lepidopteran model insect, the silkworm Bombyx mori.</title>
        <authorList>
            <consortium name="International Silkworm Genome Consortium"/>
        </authorList>
    </citation>
    <scope>NUCLEOTIDE SEQUENCE [LARGE SCALE GENOMIC DNA]</scope>
    <source>
        <strain evidence="11">p50T</strain>
    </source>
</reference>
<dbReference type="RefSeq" id="XP_037868872.1">
    <property type="nucleotide sequence ID" value="XM_038012944.2"/>
</dbReference>
<dbReference type="Gene3D" id="1.10.100.10">
    <property type="entry name" value="Insulin-like"/>
    <property type="match status" value="1"/>
</dbReference>
<dbReference type="PROSITE" id="PS00262">
    <property type="entry name" value="INSULIN"/>
    <property type="match status" value="1"/>
</dbReference>
<feature type="signal peptide" evidence="8">
    <location>
        <begin position="1"/>
        <end position="22"/>
    </location>
</feature>
<dbReference type="PRINTS" id="PR00276">
    <property type="entry name" value="INSULINFAMLY"/>
</dbReference>
<dbReference type="InterPro" id="IPR016179">
    <property type="entry name" value="Insulin-like"/>
</dbReference>
<feature type="domain" description="Insulin-like" evidence="9">
    <location>
        <begin position="85"/>
        <end position="167"/>
    </location>
</feature>
<name>A0A8R2QV56_BOMMO</name>
<evidence type="ECO:0000256" key="1">
    <source>
        <dbReference type="ARBA" id="ARBA00009034"/>
    </source>
</evidence>
<feature type="transmembrane region" description="Helical" evidence="7">
    <location>
        <begin position="62"/>
        <end position="80"/>
    </location>
</feature>
<keyword evidence="6" id="KW-0964">Secreted</keyword>
<evidence type="ECO:0000256" key="6">
    <source>
        <dbReference type="RuleBase" id="RU000406"/>
    </source>
</evidence>
<evidence type="ECO:0000256" key="3">
    <source>
        <dbReference type="ARBA" id="ARBA00022685"/>
    </source>
</evidence>
<comment type="subcellular location">
    <subcellularLocation>
        <location evidence="6">Secreted</location>
    </subcellularLocation>
</comment>
<keyword evidence="3" id="KW-0165">Cleavage on pair of basic residues</keyword>
<dbReference type="GO" id="GO:0005179">
    <property type="term" value="F:hormone activity"/>
    <property type="evidence" value="ECO:0007669"/>
    <property type="project" value="InterPro"/>
</dbReference>
<sequence length="167" mass="19337">MRLRCYIYIMLILMRSSTIVFGDNAERVYSLDDKVKCCSRWLSIIIFNFCNNAYKIVKREIFNMKFTVMIVLMALAYVSAHKEAVTLCGRNLANARVAVCYGAEYVDKRTSGNTLFDDFEDVDLHGDWPWTGRRGALSADWTRYKRQGIVNECCFKPCTTDVLLKYC</sequence>
<dbReference type="InterPro" id="IPR022352">
    <property type="entry name" value="Ins/IGF/rlx"/>
</dbReference>
<keyword evidence="4 8" id="KW-0732">Signal</keyword>
<dbReference type="SUPFAM" id="SSF56994">
    <property type="entry name" value="Insulin-like"/>
    <property type="match status" value="1"/>
</dbReference>
<evidence type="ECO:0000256" key="4">
    <source>
        <dbReference type="ARBA" id="ARBA00022729"/>
    </source>
</evidence>
<dbReference type="KEGG" id="bmor:105842846"/>
<dbReference type="PANTHER" id="PTHR13647">
    <property type="entry name" value="INSULIN-LIKE PEPTIDE 2-RELATED"/>
    <property type="match status" value="1"/>
</dbReference>
<keyword evidence="7" id="KW-0812">Transmembrane</keyword>
<dbReference type="InterPro" id="IPR036438">
    <property type="entry name" value="Insulin-like_sf"/>
</dbReference>
<evidence type="ECO:0000256" key="5">
    <source>
        <dbReference type="ARBA" id="ARBA00023157"/>
    </source>
</evidence>
<keyword evidence="5" id="KW-1015">Disulfide bond</keyword>
<keyword evidence="11" id="KW-1185">Reference proteome</keyword>
<dbReference type="Pfam" id="PF00049">
    <property type="entry name" value="Insulin"/>
    <property type="match status" value="1"/>
</dbReference>